<evidence type="ECO:0000259" key="4">
    <source>
        <dbReference type="Pfam" id="PF22926"/>
    </source>
</evidence>
<feature type="region of interest" description="Disordered" evidence="2">
    <location>
        <begin position="118"/>
        <end position="172"/>
    </location>
</feature>
<evidence type="ECO:0000259" key="3">
    <source>
        <dbReference type="Pfam" id="PF03107"/>
    </source>
</evidence>
<evidence type="ECO:0000313" key="6">
    <source>
        <dbReference type="RefSeq" id="XP_010481188.1"/>
    </source>
</evidence>
<feature type="domain" description="DC1" evidence="3">
    <location>
        <begin position="386"/>
        <end position="435"/>
    </location>
</feature>
<feature type="domain" description="DC1-like C-terminal" evidence="4">
    <location>
        <begin position="635"/>
        <end position="676"/>
    </location>
</feature>
<reference evidence="5" key="1">
    <citation type="journal article" date="2014" name="Nat. Commun.">
        <title>The emerging biofuel crop Camelina sativa retains a highly undifferentiated hexaploid genome structure.</title>
        <authorList>
            <person name="Kagale S."/>
            <person name="Koh C."/>
            <person name="Nixon J."/>
            <person name="Bollina V."/>
            <person name="Clarke W.E."/>
            <person name="Tuteja R."/>
            <person name="Spillane C."/>
            <person name="Robinson S.J."/>
            <person name="Links M.G."/>
            <person name="Clarke C."/>
            <person name="Higgins E.E."/>
            <person name="Huebert T."/>
            <person name="Sharpe A.G."/>
            <person name="Parkin I.A."/>
        </authorList>
    </citation>
    <scope>NUCLEOTIDE SEQUENCE [LARGE SCALE GENOMIC DNA]</scope>
    <source>
        <strain evidence="5">cv. DH55</strain>
    </source>
</reference>
<organism evidence="5 6">
    <name type="scientific">Camelina sativa</name>
    <name type="common">False flax</name>
    <name type="synonym">Myagrum sativum</name>
    <dbReference type="NCBI Taxonomy" id="90675"/>
    <lineage>
        <taxon>Eukaryota</taxon>
        <taxon>Viridiplantae</taxon>
        <taxon>Streptophyta</taxon>
        <taxon>Embryophyta</taxon>
        <taxon>Tracheophyta</taxon>
        <taxon>Spermatophyta</taxon>
        <taxon>Magnoliopsida</taxon>
        <taxon>eudicotyledons</taxon>
        <taxon>Gunneridae</taxon>
        <taxon>Pentapetalae</taxon>
        <taxon>rosids</taxon>
        <taxon>malvids</taxon>
        <taxon>Brassicales</taxon>
        <taxon>Brassicaceae</taxon>
        <taxon>Camelineae</taxon>
        <taxon>Camelina</taxon>
    </lineage>
</organism>
<accession>A0ABM0X5U2</accession>
<dbReference type="Pfam" id="PF22926">
    <property type="entry name" value="C1-like_CT"/>
    <property type="match status" value="1"/>
</dbReference>
<dbReference type="RefSeq" id="XP_010481188.1">
    <property type="nucleotide sequence ID" value="XM_010482886.1"/>
</dbReference>
<dbReference type="GeneID" id="104760035"/>
<feature type="region of interest" description="Disordered" evidence="2">
    <location>
        <begin position="1"/>
        <end position="27"/>
    </location>
</feature>
<dbReference type="Proteomes" id="UP000694864">
    <property type="component" value="Chromosome 17"/>
</dbReference>
<dbReference type="SUPFAM" id="SSF57889">
    <property type="entry name" value="Cysteine-rich domain"/>
    <property type="match status" value="5"/>
</dbReference>
<protein>
    <submittedName>
        <fullName evidence="6">Uncharacterized protein LOC104760035</fullName>
    </submittedName>
</protein>
<name>A0ABM0X5U2_CAMSA</name>
<proteinExistence type="predicted"/>
<dbReference type="Pfam" id="PF03107">
    <property type="entry name" value="C1_2"/>
    <property type="match status" value="4"/>
</dbReference>
<feature type="compositionally biased region" description="Basic and acidic residues" evidence="2">
    <location>
        <begin position="118"/>
        <end position="131"/>
    </location>
</feature>
<feature type="domain" description="DC1" evidence="3">
    <location>
        <begin position="303"/>
        <end position="350"/>
    </location>
</feature>
<evidence type="ECO:0000256" key="1">
    <source>
        <dbReference type="ARBA" id="ARBA00022737"/>
    </source>
</evidence>
<evidence type="ECO:0000256" key="2">
    <source>
        <dbReference type="SAM" id="MobiDB-lite"/>
    </source>
</evidence>
<gene>
    <name evidence="6" type="primary">LOC104760035</name>
</gene>
<feature type="domain" description="DC1" evidence="3">
    <location>
        <begin position="563"/>
        <end position="612"/>
    </location>
</feature>
<feature type="domain" description="DC1" evidence="3">
    <location>
        <begin position="247"/>
        <end position="293"/>
    </location>
</feature>
<dbReference type="InterPro" id="IPR004146">
    <property type="entry name" value="DC1"/>
</dbReference>
<dbReference type="InterPro" id="IPR053192">
    <property type="entry name" value="Vacuole_Formation_Reg"/>
</dbReference>
<dbReference type="InterPro" id="IPR054483">
    <property type="entry name" value="DC1-like_CT"/>
</dbReference>
<sequence length="685" mass="78407">MEPPRYYSRAKPQCRQSDPAQPHKLCRRRRRSDGPLSNCYTCKGKHTEGRKYYYYCATCNLEFHRGCHLYPPEIRHPFHPSHPLTLISLPPDFNISKVPPNFWDGSSRASEGSIHEVDVDSEDGGHDHDDDNNLNEDDVIIANDSNGDGDGDGDGNDYIDGGNDGDDDDDYDFGPDRYTRVAGYYSHNYDYHCNAAYVSLSGGNDDRKCKCCQDPLKEVHYHCSICKFNLNMSCSLRPPPPTISHLKSHEHTFTLFPIRLPSPCDACALSLSDTKDLIYACLPCSHMVHRSCIYLPRVIQITRHRHRLSLTSSVQPGDFPCGVCRQTVNINYGQYACNKGCNYAVHSKCATREDVWDGKDLEGVPEEPDEDIEPFVRIDEETIKHFSHEHHLKLHEMNTIYEKDKLCEACTMPIIISQRFYGCMECDFVLDESCASLPLKVYHPLHKHKLTLRPFPTHEFSKIVDNISAKGIFECGGCHRLGCGFMYRCSEKNCGFRLDVRCASLPDPLSHGCHPHDLFFNLTKGNCMGCGSDKCSSFFLECIKCNTFLGIKCASLPCEAHYKHDRHPLTLCCGEEDKTSGQYWCEICESELDPKTWFFTCDCCRITLHVDCLMGKDMYMKLPYIFKIGHRLREVEIARNDGNSRLFCTKCKRHCMQTLLYERIGRYQSYCTLKCLGDRLMLEFF</sequence>
<feature type="compositionally biased region" description="Acidic residues" evidence="2">
    <location>
        <begin position="147"/>
        <end position="172"/>
    </location>
</feature>
<evidence type="ECO:0000313" key="5">
    <source>
        <dbReference type="Proteomes" id="UP000694864"/>
    </source>
</evidence>
<keyword evidence="1" id="KW-0677">Repeat</keyword>
<reference evidence="6" key="2">
    <citation type="submission" date="2025-08" db="UniProtKB">
        <authorList>
            <consortium name="RefSeq"/>
        </authorList>
    </citation>
    <scope>IDENTIFICATION</scope>
    <source>
        <tissue evidence="6">Leaf</tissue>
    </source>
</reference>
<dbReference type="PANTHER" id="PTHR32410">
    <property type="entry name" value="CYSTEINE/HISTIDINE-RICH C1 DOMAIN FAMILY PROTEIN"/>
    <property type="match status" value="1"/>
</dbReference>
<dbReference type="InterPro" id="IPR046349">
    <property type="entry name" value="C1-like_sf"/>
</dbReference>
<keyword evidence="5" id="KW-1185">Reference proteome</keyword>
<dbReference type="PANTHER" id="PTHR32410:SF157">
    <property type="entry name" value="CYSTEINE_HISTIDINE-RICH C1 DOMAIN FAMILY PROTEIN"/>
    <property type="match status" value="1"/>
</dbReference>